<dbReference type="InterPro" id="IPR023214">
    <property type="entry name" value="HAD_sf"/>
</dbReference>
<reference evidence="1" key="1">
    <citation type="submission" date="2020-06" db="EMBL/GenBank/DDBJ databases">
        <authorList>
            <consortium name="Plant Systems Biology data submission"/>
        </authorList>
    </citation>
    <scope>NUCLEOTIDE SEQUENCE</scope>
    <source>
        <strain evidence="1">D6</strain>
    </source>
</reference>
<keyword evidence="2" id="KW-1185">Reference proteome</keyword>
<dbReference type="AlphaFoldDB" id="A0A9N8E1K8"/>
<dbReference type="GO" id="GO:0016791">
    <property type="term" value="F:phosphatase activity"/>
    <property type="evidence" value="ECO:0007669"/>
    <property type="project" value="TreeGrafter"/>
</dbReference>
<dbReference type="InterPro" id="IPR036412">
    <property type="entry name" value="HAD-like_sf"/>
</dbReference>
<comment type="caution">
    <text evidence="1">The sequence shown here is derived from an EMBL/GenBank/DDBJ whole genome shotgun (WGS) entry which is preliminary data.</text>
</comment>
<gene>
    <name evidence="1" type="ORF">SEMRO_454_G146390.1</name>
</gene>
<evidence type="ECO:0000313" key="1">
    <source>
        <dbReference type="EMBL" id="CAB9510826.1"/>
    </source>
</evidence>
<dbReference type="SUPFAM" id="SSF56784">
    <property type="entry name" value="HAD-like"/>
    <property type="match status" value="1"/>
</dbReference>
<accession>A0A9N8E1K8</accession>
<dbReference type="PANTHER" id="PTHR19288:SF90">
    <property type="entry name" value="OS08G0542600 PROTEIN"/>
    <property type="match status" value="1"/>
</dbReference>
<dbReference type="Pfam" id="PF13344">
    <property type="entry name" value="Hydrolase_6"/>
    <property type="match status" value="1"/>
</dbReference>
<dbReference type="EMBL" id="CAICTM010000453">
    <property type="protein sequence ID" value="CAB9510826.1"/>
    <property type="molecule type" value="Genomic_DNA"/>
</dbReference>
<organism evidence="1 2">
    <name type="scientific">Seminavis robusta</name>
    <dbReference type="NCBI Taxonomy" id="568900"/>
    <lineage>
        <taxon>Eukaryota</taxon>
        <taxon>Sar</taxon>
        <taxon>Stramenopiles</taxon>
        <taxon>Ochrophyta</taxon>
        <taxon>Bacillariophyta</taxon>
        <taxon>Bacillariophyceae</taxon>
        <taxon>Bacillariophycidae</taxon>
        <taxon>Naviculales</taxon>
        <taxon>Naviculaceae</taxon>
        <taxon>Seminavis</taxon>
    </lineage>
</organism>
<name>A0A9N8E1K8_9STRA</name>
<protein>
    <submittedName>
        <fullName evidence="1">Inherit from COG: Hydrolase</fullName>
    </submittedName>
</protein>
<dbReference type="PANTHER" id="PTHR19288">
    <property type="entry name" value="4-NITROPHENYLPHOSPHATASE-RELATED"/>
    <property type="match status" value="1"/>
</dbReference>
<sequence length="386" mass="41881">MGFFLGESLRPAATLSFVTTSSHGCGRLSRAASSYLTTRQPFLSAANQKKQQPSLHGSSKLFYSTHSSFNDEIIDQYDAFVLDQFGVMHNGNNALDGAIALVEYLYKKKNKKLIILSNTSAPADKALSRLPKFGFDPSHFIGAVTSGEESSHYIRETYGSSSTDSTTSKKAVMFTWDVEKPNNPRLTALPEVYLEQCGSVQVATTVEEADFLLFHGSEAWYRGPDLPAETLSPFIEDGDFTTVDPLLEQCLAKNLPAVCANPDFVVQTPTGDGVAHMPGKIAARYESMGGTCHTFGKPGVEHFEACIRKLGLDKSRVAHVGDSLHHDITGACNAGIPNVFVASGIHKNELGIEFGEVPDATVLQTLMETQVDASIRPTHVVPAFRM</sequence>
<dbReference type="GO" id="GO:0005737">
    <property type="term" value="C:cytoplasm"/>
    <property type="evidence" value="ECO:0007669"/>
    <property type="project" value="TreeGrafter"/>
</dbReference>
<evidence type="ECO:0000313" key="2">
    <source>
        <dbReference type="Proteomes" id="UP001153069"/>
    </source>
</evidence>
<keyword evidence="1" id="KW-0378">Hydrolase</keyword>
<dbReference type="Pfam" id="PF13242">
    <property type="entry name" value="Hydrolase_like"/>
    <property type="match status" value="1"/>
</dbReference>
<dbReference type="OrthoDB" id="426235at2759"/>
<proteinExistence type="predicted"/>
<dbReference type="InterPro" id="IPR006357">
    <property type="entry name" value="HAD-SF_hydro_IIA"/>
</dbReference>
<dbReference type="Gene3D" id="3.40.50.1000">
    <property type="entry name" value="HAD superfamily/HAD-like"/>
    <property type="match status" value="2"/>
</dbReference>
<dbReference type="Proteomes" id="UP001153069">
    <property type="component" value="Unassembled WGS sequence"/>
</dbReference>